<feature type="domain" description="C2H2-type" evidence="3">
    <location>
        <begin position="391"/>
        <end position="413"/>
    </location>
</feature>
<dbReference type="InterPro" id="IPR013087">
    <property type="entry name" value="Znf_C2H2_type"/>
</dbReference>
<dbReference type="Proteomes" id="UP000585474">
    <property type="component" value="Unassembled WGS sequence"/>
</dbReference>
<dbReference type="Pfam" id="PF13912">
    <property type="entry name" value="zf-C2H2_6"/>
    <property type="match status" value="5"/>
</dbReference>
<dbReference type="SUPFAM" id="SSF57667">
    <property type="entry name" value="beta-beta-alpha zinc fingers"/>
    <property type="match status" value="2"/>
</dbReference>
<dbReference type="GO" id="GO:0008270">
    <property type="term" value="F:zinc ion binding"/>
    <property type="evidence" value="ECO:0007669"/>
    <property type="project" value="UniProtKB-KW"/>
</dbReference>
<feature type="domain" description="C2H2-type" evidence="3">
    <location>
        <begin position="111"/>
        <end position="138"/>
    </location>
</feature>
<feature type="domain" description="C2H2-type" evidence="3">
    <location>
        <begin position="337"/>
        <end position="364"/>
    </location>
</feature>
<comment type="caution">
    <text evidence="4">The sequence shown here is derived from an EMBL/GenBank/DDBJ whole genome shotgun (WGS) entry which is preliminary data.</text>
</comment>
<gene>
    <name evidence="4" type="ORF">Acr_02g0011850</name>
</gene>
<dbReference type="SMART" id="SM00355">
    <property type="entry name" value="ZnF_C2H2"/>
    <property type="match status" value="5"/>
</dbReference>
<keyword evidence="1" id="KW-0863">Zinc-finger</keyword>
<dbReference type="EMBL" id="BJWL01000002">
    <property type="protein sequence ID" value="GFY82945.1"/>
    <property type="molecule type" value="Genomic_DNA"/>
</dbReference>
<feature type="domain" description="C2H2-type" evidence="3">
    <location>
        <begin position="9"/>
        <end position="36"/>
    </location>
</feature>
<dbReference type="OrthoDB" id="6077919at2759"/>
<dbReference type="Gene3D" id="3.30.160.60">
    <property type="entry name" value="Classic Zinc Finger"/>
    <property type="match status" value="3"/>
</dbReference>
<accession>A0A7J0E990</accession>
<feature type="compositionally biased region" description="Basic and acidic residues" evidence="2">
    <location>
        <begin position="38"/>
        <end position="51"/>
    </location>
</feature>
<organism evidence="4 5">
    <name type="scientific">Actinidia rufa</name>
    <dbReference type="NCBI Taxonomy" id="165716"/>
    <lineage>
        <taxon>Eukaryota</taxon>
        <taxon>Viridiplantae</taxon>
        <taxon>Streptophyta</taxon>
        <taxon>Embryophyta</taxon>
        <taxon>Tracheophyta</taxon>
        <taxon>Spermatophyta</taxon>
        <taxon>Magnoliopsida</taxon>
        <taxon>eudicotyledons</taxon>
        <taxon>Gunneridae</taxon>
        <taxon>Pentapetalae</taxon>
        <taxon>asterids</taxon>
        <taxon>Ericales</taxon>
        <taxon>Actinidiaceae</taxon>
        <taxon>Actinidia</taxon>
    </lineage>
</organism>
<name>A0A7J0E990_9ERIC</name>
<keyword evidence="1" id="KW-0479">Metal-binding</keyword>
<dbReference type="PANTHER" id="PTHR46869">
    <property type="entry name" value="C2H2-LIKE ZINC FINGER PROTEIN"/>
    <property type="match status" value="1"/>
</dbReference>
<protein>
    <submittedName>
        <fullName evidence="4">C2H2-like zinc finger protein</fullName>
    </submittedName>
</protein>
<sequence>MEEDQEQKFVCKICSMSFSNGESMGGHMRGHLGSISAKKHDEEDHKETGFEDRDDSGYGLRENPKKTWRVSDSKHGIEMSKNCCKQCGKVFPSLRALSGHMRCHSIKEGENVCKQCGKGFGSMRALFGHMRHHSKRPRVQLDSENLGPIRKKRSKKARYKMNDNFSLSNYNASCSYVSDNDDELEGAAMCLIMLSRGERKFVESNSILESSENDSVIVVKAKAMHQSEENSRHGDDTWMSEKLDSAVSCSEFGDLGSEFLINCEKKAGFEVSIDGFHKGDVSKIVLSDAEIENGSKSTEVELEREFELEQATFDVEEPDFGGKFSVFFDDSEKKREYRCRTCNKMFDSYQALGGHQTSHRTSSAEASAKLECHENLVDQNTSYESKKSKDHECPICFKVFSSGQALGGHKRAHYIGLSESTNKECVVTKQEIPDMHIVCDLNFPMSLEKEVEVGVGVDVGFKPWYVGSDGGREPLVISN</sequence>
<keyword evidence="5" id="KW-1185">Reference proteome</keyword>
<proteinExistence type="predicted"/>
<dbReference type="PROSITE" id="PS00028">
    <property type="entry name" value="ZINC_FINGER_C2H2_1"/>
    <property type="match status" value="5"/>
</dbReference>
<feature type="domain" description="C2H2-type" evidence="3">
    <location>
        <begin position="82"/>
        <end position="109"/>
    </location>
</feature>
<dbReference type="PROSITE" id="PS50157">
    <property type="entry name" value="ZINC_FINGER_C2H2_2"/>
    <property type="match status" value="5"/>
</dbReference>
<reference evidence="4 5" key="1">
    <citation type="submission" date="2019-07" db="EMBL/GenBank/DDBJ databases">
        <title>De Novo Assembly of kiwifruit Actinidia rufa.</title>
        <authorList>
            <person name="Sugita-Konishi S."/>
            <person name="Sato K."/>
            <person name="Mori E."/>
            <person name="Abe Y."/>
            <person name="Kisaki G."/>
            <person name="Hamano K."/>
            <person name="Suezawa K."/>
            <person name="Otani M."/>
            <person name="Fukuda T."/>
            <person name="Manabe T."/>
            <person name="Gomi K."/>
            <person name="Tabuchi M."/>
            <person name="Akimitsu K."/>
            <person name="Kataoka I."/>
        </authorList>
    </citation>
    <scope>NUCLEOTIDE SEQUENCE [LARGE SCALE GENOMIC DNA]</scope>
    <source>
        <strain evidence="5">cv. Fuchu</strain>
    </source>
</reference>
<evidence type="ECO:0000259" key="3">
    <source>
        <dbReference type="PROSITE" id="PS50157"/>
    </source>
</evidence>
<evidence type="ECO:0000256" key="2">
    <source>
        <dbReference type="SAM" id="MobiDB-lite"/>
    </source>
</evidence>
<feature type="region of interest" description="Disordered" evidence="2">
    <location>
        <begin position="38"/>
        <end position="64"/>
    </location>
</feature>
<dbReference type="AlphaFoldDB" id="A0A7J0E990"/>
<evidence type="ECO:0000313" key="5">
    <source>
        <dbReference type="Proteomes" id="UP000585474"/>
    </source>
</evidence>
<evidence type="ECO:0000313" key="4">
    <source>
        <dbReference type="EMBL" id="GFY82945.1"/>
    </source>
</evidence>
<keyword evidence="1" id="KW-0862">Zinc</keyword>
<evidence type="ECO:0000256" key="1">
    <source>
        <dbReference type="PROSITE-ProRule" id="PRU00042"/>
    </source>
</evidence>
<dbReference type="PANTHER" id="PTHR46869:SF9">
    <property type="entry name" value="C2H2-TYPE DOMAIN-CONTAINING PROTEIN"/>
    <property type="match status" value="1"/>
</dbReference>
<dbReference type="InterPro" id="IPR036236">
    <property type="entry name" value="Znf_C2H2_sf"/>
</dbReference>